<reference evidence="7 8" key="1">
    <citation type="submission" date="2020-08" db="EMBL/GenBank/DDBJ databases">
        <title>Genomic Encyclopedia of Type Strains, Phase IV (KMG-IV): sequencing the most valuable type-strain genomes for metagenomic binning, comparative biology and taxonomic classification.</title>
        <authorList>
            <person name="Goeker M."/>
        </authorList>
    </citation>
    <scope>NUCLEOTIDE SEQUENCE [LARGE SCALE GENOMIC DNA]</scope>
    <source>
        <strain evidence="7 8">DSM 2461</strain>
    </source>
</reference>
<dbReference type="InterPro" id="IPR051310">
    <property type="entry name" value="MCP_chemotaxis"/>
</dbReference>
<comment type="caution">
    <text evidence="7">The sequence shown here is derived from an EMBL/GenBank/DDBJ whole genome shotgun (WGS) entry which is preliminary data.</text>
</comment>
<dbReference type="InterPro" id="IPR003660">
    <property type="entry name" value="HAMP_dom"/>
</dbReference>
<feature type="domain" description="HAMP" evidence="6">
    <location>
        <begin position="296"/>
        <end position="350"/>
    </location>
</feature>
<dbReference type="Pfam" id="PF00015">
    <property type="entry name" value="MCPsignal"/>
    <property type="match status" value="1"/>
</dbReference>
<keyword evidence="4" id="KW-0812">Transmembrane</keyword>
<sequence length="683" mass="76708">MKSKKFKLSLKIASITFFVSLLAISVGNSLEYLALASFFGSGSLSGFIEFYIRFLLSIFLPFGTILSLIIYFYIKPVERGINTIIAEGTLPENEIIHIKKRIMKLPAVIYSINGFGFVAGFVTYAFFDQNISHVFSADMLFYFIFTISQAIVYSFLQISLSNTVLLKPREILKVYYINKNDNWKVLSLKSKNILIFIMFTVYAMSFYSIHFTRAYRQEVFYSQNLESFISGDITREESRISYSRYYVDREMDDSQIALFLSSGFEYKYSRAYLRFIFVSLFVLVSIGIFIQMIFSNEIVSQIKLQQVQLARLTNGEGDLTARLSIIQGDEVGLLTDHFNRFMDTIHAIFIKIGKSTVFIHNTSDSLDRDIHEASASVEEMSASVKNIHANTSKQIDVVQSTDKSLSEIIQAVQTIFGNVETQAGFIEETSCSMEEMEGSMKSVTQTTTQARTLSEELLEVVKGGEASIRDSLNAIKIIEQSSREISEIINIMENITSQTNLLAINASIEAAHAGDAGRGFSVVAQEVRKLSESSAQQVMEIQSKIALMNSKVLNGVNLSEIAGQAFDKIRVNINKTTELISQVSFAMTEQSSGTGQILEAISTVVSSTMEIKELIQRLTMFSSSIKEEMKELIERSVQIQSATNEQNRGTEDIVRLVSNVGKVSSDNLKEIDELEQLISSYKI</sequence>
<dbReference type="GO" id="GO:0007165">
    <property type="term" value="P:signal transduction"/>
    <property type="evidence" value="ECO:0007669"/>
    <property type="project" value="UniProtKB-KW"/>
</dbReference>
<evidence type="ECO:0000313" key="8">
    <source>
        <dbReference type="Proteomes" id="UP000587760"/>
    </source>
</evidence>
<accession>A0A841R7V5</accession>
<feature type="transmembrane region" description="Helical" evidence="4">
    <location>
        <begin position="107"/>
        <end position="127"/>
    </location>
</feature>
<feature type="transmembrane region" description="Helical" evidence="4">
    <location>
        <begin position="12"/>
        <end position="30"/>
    </location>
</feature>
<feature type="domain" description="Methyl-accepting transducer" evidence="5">
    <location>
        <begin position="397"/>
        <end position="619"/>
    </location>
</feature>
<dbReference type="CDD" id="cd06225">
    <property type="entry name" value="HAMP"/>
    <property type="match status" value="1"/>
</dbReference>
<dbReference type="Gene3D" id="6.10.340.10">
    <property type="match status" value="1"/>
</dbReference>
<comment type="similarity">
    <text evidence="2">Belongs to the methyl-accepting chemotaxis (MCP) protein family.</text>
</comment>
<dbReference type="PRINTS" id="PR00260">
    <property type="entry name" value="CHEMTRNSDUCR"/>
</dbReference>
<name>A0A841R7V5_9SPIO</name>
<keyword evidence="3" id="KW-0807">Transducer</keyword>
<dbReference type="Pfam" id="PF00672">
    <property type="entry name" value="HAMP"/>
    <property type="match status" value="1"/>
</dbReference>
<dbReference type="GO" id="GO:0006935">
    <property type="term" value="P:chemotaxis"/>
    <property type="evidence" value="ECO:0007669"/>
    <property type="project" value="UniProtKB-KW"/>
</dbReference>
<feature type="transmembrane region" description="Helical" evidence="4">
    <location>
        <begin position="193"/>
        <end position="211"/>
    </location>
</feature>
<dbReference type="SMART" id="SM00283">
    <property type="entry name" value="MA"/>
    <property type="match status" value="1"/>
</dbReference>
<evidence type="ECO:0000259" key="6">
    <source>
        <dbReference type="PROSITE" id="PS50885"/>
    </source>
</evidence>
<protein>
    <submittedName>
        <fullName evidence="7">Methyl-accepting chemotaxis protein</fullName>
    </submittedName>
</protein>
<dbReference type="PANTHER" id="PTHR43531:SF11">
    <property type="entry name" value="METHYL-ACCEPTING CHEMOTAXIS PROTEIN 3"/>
    <property type="match status" value="1"/>
</dbReference>
<dbReference type="RefSeq" id="WP_184745556.1">
    <property type="nucleotide sequence ID" value="NZ_JACHGJ010000002.1"/>
</dbReference>
<dbReference type="AlphaFoldDB" id="A0A841R7V5"/>
<evidence type="ECO:0000259" key="5">
    <source>
        <dbReference type="PROSITE" id="PS50111"/>
    </source>
</evidence>
<dbReference type="PROSITE" id="PS50111">
    <property type="entry name" value="CHEMOTAXIS_TRANSDUC_2"/>
    <property type="match status" value="1"/>
</dbReference>
<dbReference type="SUPFAM" id="SSF58104">
    <property type="entry name" value="Methyl-accepting chemotaxis protein (MCP) signaling domain"/>
    <property type="match status" value="2"/>
</dbReference>
<proteinExistence type="inferred from homology"/>
<evidence type="ECO:0000256" key="2">
    <source>
        <dbReference type="ARBA" id="ARBA00029447"/>
    </source>
</evidence>
<dbReference type="InterPro" id="IPR004090">
    <property type="entry name" value="Chemotax_Me-accpt_rcpt"/>
</dbReference>
<keyword evidence="4" id="KW-0472">Membrane</keyword>
<evidence type="ECO:0000256" key="3">
    <source>
        <dbReference type="PROSITE-ProRule" id="PRU00284"/>
    </source>
</evidence>
<dbReference type="EMBL" id="JACHGJ010000002">
    <property type="protein sequence ID" value="MBB6479906.1"/>
    <property type="molecule type" value="Genomic_DNA"/>
</dbReference>
<dbReference type="PANTHER" id="PTHR43531">
    <property type="entry name" value="PROTEIN ICFG"/>
    <property type="match status" value="1"/>
</dbReference>
<feature type="transmembrane region" description="Helical" evidence="4">
    <location>
        <begin position="271"/>
        <end position="294"/>
    </location>
</feature>
<organism evidence="7 8">
    <name type="scientific">Spirochaeta isovalerica</name>
    <dbReference type="NCBI Taxonomy" id="150"/>
    <lineage>
        <taxon>Bacteria</taxon>
        <taxon>Pseudomonadati</taxon>
        <taxon>Spirochaetota</taxon>
        <taxon>Spirochaetia</taxon>
        <taxon>Spirochaetales</taxon>
        <taxon>Spirochaetaceae</taxon>
        <taxon>Spirochaeta</taxon>
    </lineage>
</organism>
<keyword evidence="8" id="KW-1185">Reference proteome</keyword>
<evidence type="ECO:0000313" key="7">
    <source>
        <dbReference type="EMBL" id="MBB6479906.1"/>
    </source>
</evidence>
<dbReference type="Proteomes" id="UP000587760">
    <property type="component" value="Unassembled WGS sequence"/>
</dbReference>
<dbReference type="GO" id="GO:0005886">
    <property type="term" value="C:plasma membrane"/>
    <property type="evidence" value="ECO:0007669"/>
    <property type="project" value="TreeGrafter"/>
</dbReference>
<dbReference type="Gene3D" id="1.10.287.950">
    <property type="entry name" value="Methyl-accepting chemotaxis protein"/>
    <property type="match status" value="1"/>
</dbReference>
<dbReference type="GO" id="GO:0004888">
    <property type="term" value="F:transmembrane signaling receptor activity"/>
    <property type="evidence" value="ECO:0007669"/>
    <property type="project" value="InterPro"/>
</dbReference>
<keyword evidence="1" id="KW-0145">Chemotaxis</keyword>
<keyword evidence="4" id="KW-1133">Transmembrane helix</keyword>
<dbReference type="SMART" id="SM00304">
    <property type="entry name" value="HAMP"/>
    <property type="match status" value="1"/>
</dbReference>
<dbReference type="InterPro" id="IPR004089">
    <property type="entry name" value="MCPsignal_dom"/>
</dbReference>
<evidence type="ECO:0000256" key="1">
    <source>
        <dbReference type="ARBA" id="ARBA00022500"/>
    </source>
</evidence>
<feature type="transmembrane region" description="Helical" evidence="4">
    <location>
        <begin position="50"/>
        <end position="74"/>
    </location>
</feature>
<dbReference type="PROSITE" id="PS50885">
    <property type="entry name" value="HAMP"/>
    <property type="match status" value="1"/>
</dbReference>
<evidence type="ECO:0000256" key="4">
    <source>
        <dbReference type="SAM" id="Phobius"/>
    </source>
</evidence>
<gene>
    <name evidence="7" type="ORF">HNR50_001564</name>
</gene>